<evidence type="ECO:0000313" key="2">
    <source>
        <dbReference type="Proteomes" id="UP000250266"/>
    </source>
</evidence>
<proteinExistence type="predicted"/>
<name>A0A8E2ECR9_9PEZI</name>
<evidence type="ECO:0000313" key="1">
    <source>
        <dbReference type="EMBL" id="OCK81622.1"/>
    </source>
</evidence>
<protein>
    <submittedName>
        <fullName evidence="1">Uncharacterized protein</fullName>
    </submittedName>
</protein>
<organism evidence="1 2">
    <name type="scientific">Lepidopterella palustris CBS 459.81</name>
    <dbReference type="NCBI Taxonomy" id="1314670"/>
    <lineage>
        <taxon>Eukaryota</taxon>
        <taxon>Fungi</taxon>
        <taxon>Dikarya</taxon>
        <taxon>Ascomycota</taxon>
        <taxon>Pezizomycotina</taxon>
        <taxon>Dothideomycetes</taxon>
        <taxon>Pleosporomycetidae</taxon>
        <taxon>Mytilinidiales</taxon>
        <taxon>Argynnaceae</taxon>
        <taxon>Lepidopterella</taxon>
    </lineage>
</organism>
<dbReference type="Proteomes" id="UP000250266">
    <property type="component" value="Unassembled WGS sequence"/>
</dbReference>
<dbReference type="AlphaFoldDB" id="A0A8E2ECR9"/>
<dbReference type="EMBL" id="KV744914">
    <property type="protein sequence ID" value="OCK81622.1"/>
    <property type="molecule type" value="Genomic_DNA"/>
</dbReference>
<keyword evidence="2" id="KW-1185">Reference proteome</keyword>
<gene>
    <name evidence="1" type="ORF">K432DRAFT_381160</name>
</gene>
<reference evidence="1 2" key="1">
    <citation type="journal article" date="2016" name="Nat. Commun.">
        <title>Ectomycorrhizal ecology is imprinted in the genome of the dominant symbiotic fungus Cenococcum geophilum.</title>
        <authorList>
            <consortium name="DOE Joint Genome Institute"/>
            <person name="Peter M."/>
            <person name="Kohler A."/>
            <person name="Ohm R.A."/>
            <person name="Kuo A."/>
            <person name="Krutzmann J."/>
            <person name="Morin E."/>
            <person name="Arend M."/>
            <person name="Barry K.W."/>
            <person name="Binder M."/>
            <person name="Choi C."/>
            <person name="Clum A."/>
            <person name="Copeland A."/>
            <person name="Grisel N."/>
            <person name="Haridas S."/>
            <person name="Kipfer T."/>
            <person name="LaButti K."/>
            <person name="Lindquist E."/>
            <person name="Lipzen A."/>
            <person name="Maire R."/>
            <person name="Meier B."/>
            <person name="Mihaltcheva S."/>
            <person name="Molinier V."/>
            <person name="Murat C."/>
            <person name="Poggeler S."/>
            <person name="Quandt C.A."/>
            <person name="Sperisen C."/>
            <person name="Tritt A."/>
            <person name="Tisserant E."/>
            <person name="Crous P.W."/>
            <person name="Henrissat B."/>
            <person name="Nehls U."/>
            <person name="Egli S."/>
            <person name="Spatafora J.W."/>
            <person name="Grigoriev I.V."/>
            <person name="Martin F.M."/>
        </authorList>
    </citation>
    <scope>NUCLEOTIDE SEQUENCE [LARGE SCALE GENOMIC DNA]</scope>
    <source>
        <strain evidence="1 2">CBS 459.81</strain>
    </source>
</reference>
<sequence>MVSRGFLFGTMWADWLCSGLASDVFSVSYTAFLWLDIRGPALTPHLGTLTEQSHH</sequence>
<accession>A0A8E2ECR9</accession>